<evidence type="ECO:0000256" key="2">
    <source>
        <dbReference type="SAM" id="Phobius"/>
    </source>
</evidence>
<keyword evidence="1" id="KW-0175">Coiled coil</keyword>
<comment type="caution">
    <text evidence="3">The sequence shown here is derived from an EMBL/GenBank/DDBJ whole genome shotgun (WGS) entry which is preliminary data.</text>
</comment>
<keyword evidence="4" id="KW-1185">Reference proteome</keyword>
<dbReference type="NCBIfam" id="TIGR03495">
    <property type="entry name" value="phage_LysB"/>
    <property type="match status" value="1"/>
</dbReference>
<name>A0A7W5BYM4_9GAMM</name>
<dbReference type="AlphaFoldDB" id="A0A7W5BYM4"/>
<keyword evidence="2" id="KW-0812">Transmembrane</keyword>
<evidence type="ECO:0000313" key="4">
    <source>
        <dbReference type="Proteomes" id="UP000525987"/>
    </source>
</evidence>
<gene>
    <name evidence="3" type="ORF">FHR96_002081</name>
</gene>
<reference evidence="3 4" key="1">
    <citation type="submission" date="2020-08" db="EMBL/GenBank/DDBJ databases">
        <title>Genomic Encyclopedia of Type Strains, Phase III (KMG-III): the genomes of soil and plant-associated and newly described type strains.</title>
        <authorList>
            <person name="Whitman W."/>
        </authorList>
    </citation>
    <scope>NUCLEOTIDE SEQUENCE [LARGE SCALE GENOMIC DNA]</scope>
    <source>
        <strain evidence="3 4">CECT 5995</strain>
    </source>
</reference>
<evidence type="ECO:0000313" key="3">
    <source>
        <dbReference type="EMBL" id="MBB3141204.1"/>
    </source>
</evidence>
<dbReference type="Proteomes" id="UP000525987">
    <property type="component" value="Unassembled WGS sequence"/>
</dbReference>
<dbReference type="EMBL" id="JACHXM010000008">
    <property type="protein sequence ID" value="MBB3141204.1"/>
    <property type="molecule type" value="Genomic_DNA"/>
</dbReference>
<keyword evidence="2" id="KW-0472">Membrane</keyword>
<keyword evidence="2" id="KW-1133">Transmembrane helix</keyword>
<proteinExistence type="predicted"/>
<evidence type="ECO:0000256" key="1">
    <source>
        <dbReference type="SAM" id="Coils"/>
    </source>
</evidence>
<feature type="coiled-coil region" evidence="1">
    <location>
        <begin position="36"/>
        <end position="105"/>
    </location>
</feature>
<dbReference type="InterPro" id="IPR020000">
    <property type="entry name" value="Phage_P2_LysB"/>
</dbReference>
<sequence>MGSLVSRLGSPLLRWGLPLLLMLGLALGGWALWERGNAARQQAERLADQRDVAQRENQQRQVVIDALWANAQRLADQRRTLNATLAELDRTASDRLATLEELQRENAELRAWADARLPEPVIRLRERPAVTGAAAYRQALRDADALHPAGQPSDDQR</sequence>
<protein>
    <submittedName>
        <fullName evidence="3">LysB family phage lysis regulatory protein</fullName>
    </submittedName>
</protein>
<organism evidence="3 4">
    <name type="scientific">Halomonas organivorans</name>
    <dbReference type="NCBI Taxonomy" id="257772"/>
    <lineage>
        <taxon>Bacteria</taxon>
        <taxon>Pseudomonadati</taxon>
        <taxon>Pseudomonadota</taxon>
        <taxon>Gammaproteobacteria</taxon>
        <taxon>Oceanospirillales</taxon>
        <taxon>Halomonadaceae</taxon>
        <taxon>Halomonas</taxon>
    </lineage>
</organism>
<feature type="transmembrane region" description="Helical" evidence="2">
    <location>
        <begin position="12"/>
        <end position="33"/>
    </location>
</feature>
<accession>A0A7W5BYM4</accession>